<keyword evidence="2" id="KW-1185">Reference proteome</keyword>
<dbReference type="Proteomes" id="UP001420932">
    <property type="component" value="Unassembled WGS sequence"/>
</dbReference>
<organism evidence="1 2">
    <name type="scientific">Stephania yunnanensis</name>
    <dbReference type="NCBI Taxonomy" id="152371"/>
    <lineage>
        <taxon>Eukaryota</taxon>
        <taxon>Viridiplantae</taxon>
        <taxon>Streptophyta</taxon>
        <taxon>Embryophyta</taxon>
        <taxon>Tracheophyta</taxon>
        <taxon>Spermatophyta</taxon>
        <taxon>Magnoliopsida</taxon>
        <taxon>Ranunculales</taxon>
        <taxon>Menispermaceae</taxon>
        <taxon>Menispermoideae</taxon>
        <taxon>Cissampelideae</taxon>
        <taxon>Stephania</taxon>
    </lineage>
</organism>
<proteinExistence type="predicted"/>
<comment type="caution">
    <text evidence="1">The sequence shown here is derived from an EMBL/GenBank/DDBJ whole genome shotgun (WGS) entry which is preliminary data.</text>
</comment>
<gene>
    <name evidence="1" type="ORF">Syun_014687</name>
</gene>
<dbReference type="AlphaFoldDB" id="A0AAP0JK04"/>
<accession>A0AAP0JK04</accession>
<evidence type="ECO:0000313" key="1">
    <source>
        <dbReference type="EMBL" id="KAK9135357.1"/>
    </source>
</evidence>
<dbReference type="EMBL" id="JBBNAF010000006">
    <property type="protein sequence ID" value="KAK9135357.1"/>
    <property type="molecule type" value="Genomic_DNA"/>
</dbReference>
<protein>
    <submittedName>
        <fullName evidence="1">Uncharacterized protein</fullName>
    </submittedName>
</protein>
<name>A0AAP0JK04_9MAGN</name>
<sequence>MESQLQDFAPPNKHPRHEIFIGATVSLKPFSLHGSLLADSPCRRRFVDYTAAHRPLHNRAIS</sequence>
<evidence type="ECO:0000313" key="2">
    <source>
        <dbReference type="Proteomes" id="UP001420932"/>
    </source>
</evidence>
<reference evidence="1 2" key="1">
    <citation type="submission" date="2024-01" db="EMBL/GenBank/DDBJ databases">
        <title>Genome assemblies of Stephania.</title>
        <authorList>
            <person name="Yang L."/>
        </authorList>
    </citation>
    <scope>NUCLEOTIDE SEQUENCE [LARGE SCALE GENOMIC DNA]</scope>
    <source>
        <strain evidence="1">YNDBR</strain>
        <tissue evidence="1">Leaf</tissue>
    </source>
</reference>